<name>A0ABV6TDI7_9ACTN</name>
<evidence type="ECO:0000313" key="2">
    <source>
        <dbReference type="EMBL" id="MFC0843837.1"/>
    </source>
</evidence>
<organism evidence="2 3">
    <name type="scientific">Streptomyces noboritoensis</name>
    <dbReference type="NCBI Taxonomy" id="67337"/>
    <lineage>
        <taxon>Bacteria</taxon>
        <taxon>Bacillati</taxon>
        <taxon>Actinomycetota</taxon>
        <taxon>Actinomycetes</taxon>
        <taxon>Kitasatosporales</taxon>
        <taxon>Streptomycetaceae</taxon>
        <taxon>Streptomyces</taxon>
    </lineage>
</organism>
<dbReference type="Gene3D" id="3.30.950.30">
    <property type="entry name" value="Schlafen, AAA domain"/>
    <property type="match status" value="1"/>
</dbReference>
<proteinExistence type="predicted"/>
<dbReference type="Proteomes" id="UP001589887">
    <property type="component" value="Unassembled WGS sequence"/>
</dbReference>
<sequence>MSPMDREAARAVLDAHNPAALLGVCEGQWLDAKSHVYNMKDPRAVEELAKDVAAFANGGGGLLVLGISTRKEHEEEVLHDLTGIDRSTVDLDQLRKLIRERVTPPPHVTVGWSGSAVSGVVFIDIVAPEPDCVYVVAAPVGKPGQPRNDTAAVPLRQADGTYCLPRTDIQRLLTAGRTVLGMPGMDAPLRSDQAYIERTIKNRFHKWNEPGSGRHRLMRGCTRDELGLAERASWEDEDLRLFLLGSAIQQRYMLRYWLDACRSIPRLPDFLGKIMSTVLNGRRPPLRASWCAVQLPKEQREVIVATAGDGDRALEEELASAILDGDTEKAKVEIERILRAQFGQAEVVFEMRELTASDDGDFPLL</sequence>
<dbReference type="InterPro" id="IPR007421">
    <property type="entry name" value="Schlafen_AlbA_2_dom"/>
</dbReference>
<gene>
    <name evidence="2" type="ORF">ACFH04_08935</name>
</gene>
<feature type="domain" description="Schlafen AlbA-2" evidence="1">
    <location>
        <begin position="26"/>
        <end position="110"/>
    </location>
</feature>
<accession>A0ABV6TDI7</accession>
<comment type="caution">
    <text evidence="2">The sequence shown here is derived from an EMBL/GenBank/DDBJ whole genome shotgun (WGS) entry which is preliminary data.</text>
</comment>
<dbReference type="Pfam" id="PF04326">
    <property type="entry name" value="SLFN_AlbA_2"/>
    <property type="match status" value="1"/>
</dbReference>
<keyword evidence="3" id="KW-1185">Reference proteome</keyword>
<reference evidence="2 3" key="1">
    <citation type="submission" date="2024-09" db="EMBL/GenBank/DDBJ databases">
        <authorList>
            <person name="Sun Q."/>
            <person name="Mori K."/>
        </authorList>
    </citation>
    <scope>NUCLEOTIDE SEQUENCE [LARGE SCALE GENOMIC DNA]</scope>
    <source>
        <strain evidence="2 3">JCM 4557</strain>
    </source>
</reference>
<evidence type="ECO:0000259" key="1">
    <source>
        <dbReference type="Pfam" id="PF04326"/>
    </source>
</evidence>
<protein>
    <submittedName>
        <fullName evidence="2">RNA-binding domain-containing protein</fullName>
    </submittedName>
</protein>
<dbReference type="InterPro" id="IPR038461">
    <property type="entry name" value="Schlafen_AlbA_2_dom_sf"/>
</dbReference>
<dbReference type="EMBL" id="JBHMQV010000009">
    <property type="protein sequence ID" value="MFC0843837.1"/>
    <property type="molecule type" value="Genomic_DNA"/>
</dbReference>
<evidence type="ECO:0000313" key="3">
    <source>
        <dbReference type="Proteomes" id="UP001589887"/>
    </source>
</evidence>